<name>A0AA88YK36_PINIB</name>
<feature type="domain" description="YqaJ viral recombinase" evidence="1">
    <location>
        <begin position="60"/>
        <end position="210"/>
    </location>
</feature>
<dbReference type="SUPFAM" id="SSF52980">
    <property type="entry name" value="Restriction endonuclease-like"/>
    <property type="match status" value="1"/>
</dbReference>
<proteinExistence type="predicted"/>
<accession>A0AA88YK36</accession>
<gene>
    <name evidence="2" type="ORF">FSP39_000638</name>
</gene>
<dbReference type="EMBL" id="VSWD01000002">
    <property type="protein sequence ID" value="KAK3106824.1"/>
    <property type="molecule type" value="Genomic_DNA"/>
</dbReference>
<organism evidence="2 3">
    <name type="scientific">Pinctada imbricata</name>
    <name type="common">Atlantic pearl-oyster</name>
    <name type="synonym">Pinctada martensii</name>
    <dbReference type="NCBI Taxonomy" id="66713"/>
    <lineage>
        <taxon>Eukaryota</taxon>
        <taxon>Metazoa</taxon>
        <taxon>Spiralia</taxon>
        <taxon>Lophotrochozoa</taxon>
        <taxon>Mollusca</taxon>
        <taxon>Bivalvia</taxon>
        <taxon>Autobranchia</taxon>
        <taxon>Pteriomorphia</taxon>
        <taxon>Pterioida</taxon>
        <taxon>Pterioidea</taxon>
        <taxon>Pteriidae</taxon>
        <taxon>Pinctada</taxon>
    </lineage>
</organism>
<protein>
    <recommendedName>
        <fullName evidence="1">YqaJ viral recombinase domain-containing protein</fullName>
    </recommendedName>
</protein>
<reference evidence="2" key="1">
    <citation type="submission" date="2019-08" db="EMBL/GenBank/DDBJ databases">
        <title>The improved chromosome-level genome for the pearl oyster Pinctada fucata martensii using PacBio sequencing and Hi-C.</title>
        <authorList>
            <person name="Zheng Z."/>
        </authorList>
    </citation>
    <scope>NUCLEOTIDE SEQUENCE</scope>
    <source>
        <strain evidence="2">ZZ-2019</strain>
        <tissue evidence="2">Adductor muscle</tissue>
    </source>
</reference>
<dbReference type="PANTHER" id="PTHR46609">
    <property type="entry name" value="EXONUCLEASE, PHAGE-TYPE/RECB, C-TERMINAL DOMAIN-CONTAINING PROTEIN"/>
    <property type="match status" value="1"/>
</dbReference>
<sequence>ASFYEIETAKKVGTSCGDLKFPKESIGKLDKKYDKEYSILDINTCYSIENTTQKQDQCQEWFKERRSRITASTFGSIIKRRTISEKFVDTFIKPKSFSSKATSYGKSNEKRAISKYISKSGNHVHDCGLVVASKFPFLAATPDGKVCEGGNTGILEVKCPYTARNASTLREASESSPQFCLYEVNNTFSLKKDHEYYYQVQGQLMVTGAEFCDFVVYLKNIPIFIQRIFPDKECIDMMMCKLSKFYFEHIKPKLTT</sequence>
<dbReference type="Pfam" id="PF09588">
    <property type="entry name" value="YqaJ"/>
    <property type="match status" value="1"/>
</dbReference>
<keyword evidence="3" id="KW-1185">Reference proteome</keyword>
<dbReference type="Gene3D" id="3.90.320.10">
    <property type="match status" value="1"/>
</dbReference>
<dbReference type="Proteomes" id="UP001186944">
    <property type="component" value="Unassembled WGS sequence"/>
</dbReference>
<dbReference type="InterPro" id="IPR051703">
    <property type="entry name" value="NF-kappa-B_Signaling_Reg"/>
</dbReference>
<comment type="caution">
    <text evidence="2">The sequence shown here is derived from an EMBL/GenBank/DDBJ whole genome shotgun (WGS) entry which is preliminary data.</text>
</comment>
<dbReference type="GO" id="GO:0006281">
    <property type="term" value="P:DNA repair"/>
    <property type="evidence" value="ECO:0007669"/>
    <property type="project" value="UniProtKB-ARBA"/>
</dbReference>
<dbReference type="CDD" id="cd22343">
    <property type="entry name" value="PDDEXK_lambda_exonuclease-like"/>
    <property type="match status" value="1"/>
</dbReference>
<dbReference type="InterPro" id="IPR019080">
    <property type="entry name" value="YqaJ_viral_recombinase"/>
</dbReference>
<dbReference type="PANTHER" id="PTHR46609:SF8">
    <property type="entry name" value="YQAJ VIRAL RECOMBINASE DOMAIN-CONTAINING PROTEIN"/>
    <property type="match status" value="1"/>
</dbReference>
<dbReference type="InterPro" id="IPR011335">
    <property type="entry name" value="Restrct_endonuc-II-like"/>
</dbReference>
<evidence type="ECO:0000313" key="3">
    <source>
        <dbReference type="Proteomes" id="UP001186944"/>
    </source>
</evidence>
<feature type="non-terminal residue" evidence="2">
    <location>
        <position position="1"/>
    </location>
</feature>
<evidence type="ECO:0000313" key="2">
    <source>
        <dbReference type="EMBL" id="KAK3106824.1"/>
    </source>
</evidence>
<dbReference type="AlphaFoldDB" id="A0AA88YK36"/>
<dbReference type="InterPro" id="IPR011604">
    <property type="entry name" value="PDDEXK-like_dom_sf"/>
</dbReference>
<evidence type="ECO:0000259" key="1">
    <source>
        <dbReference type="Pfam" id="PF09588"/>
    </source>
</evidence>